<dbReference type="InterPro" id="IPR029017">
    <property type="entry name" value="Enolase-like_N"/>
</dbReference>
<dbReference type="SMART" id="SM01192">
    <property type="entry name" value="Enolase_C"/>
    <property type="match status" value="1"/>
</dbReference>
<dbReference type="SMART" id="SM01193">
    <property type="entry name" value="Enolase_N"/>
    <property type="match status" value="1"/>
</dbReference>
<dbReference type="PIRSF" id="PIRSF001400">
    <property type="entry name" value="Enolase"/>
    <property type="match status" value="1"/>
</dbReference>
<dbReference type="SUPFAM" id="SSF54826">
    <property type="entry name" value="Enolase N-terminal domain-like"/>
    <property type="match status" value="1"/>
</dbReference>
<name>A0A1F4VCL5_UNCKA</name>
<feature type="binding site" evidence="11">
    <location>
        <position position="147"/>
    </location>
    <ligand>
        <name>substrate</name>
    </ligand>
</feature>
<evidence type="ECO:0000313" key="15">
    <source>
        <dbReference type="EMBL" id="OGC54945.1"/>
    </source>
</evidence>
<feature type="domain" description="Enolase C-terminal TIM barrel" evidence="13">
    <location>
        <begin position="131"/>
        <end position="411"/>
    </location>
</feature>
<dbReference type="GO" id="GO:0000015">
    <property type="term" value="C:phosphopyruvate hydratase complex"/>
    <property type="evidence" value="ECO:0007669"/>
    <property type="project" value="InterPro"/>
</dbReference>
<dbReference type="InterPro" id="IPR020811">
    <property type="entry name" value="Enolase_N"/>
</dbReference>
<keyword evidence="8 9" id="KW-0456">Lyase</keyword>
<keyword evidence="9" id="KW-0963">Cytoplasm</keyword>
<feature type="binding site" evidence="11">
    <location>
        <position position="381"/>
    </location>
    <ligand>
        <name>substrate</name>
    </ligand>
</feature>
<feature type="active site" description="Proton acceptor" evidence="9 10">
    <location>
        <position position="329"/>
    </location>
</feature>
<sequence>MPKISNIHAHKVLNSRGNWTISTEVELEDGSKGHGEIPEGASKGGFEAKSVDPGLAVDLINHNLGPNFCGIEASDQSGVDKRLIELDNTSDKSRLGENTTLSVSLAVANAMAYSLRKPLYRYLSEIFKTRQERFPTPLFNVINGGMHARNGLSFQEFLVVPARNLNYEKALDIGAKVYKILGQVLLERRFSLDIGDEGGYSPKEFSASSALGILCESIQRSGFKLYEEVFVGIDAASNSFYKEGSYVIPEERLSLDSDRLLSYYEVLKGKYPLIYIEDPFAEGDFKAWSLFNEKFGGSVLVVGDDLTVTNVERLNNALSHKCNNAVIVKPNQIGTLTETYQFVNKAKENNLTTIISHRSGEAVEDTFIADFAVAINADYLKAGAPAHERVAKYNRLLEIYGEINNIEGYCNLYKL</sequence>
<evidence type="ECO:0000259" key="14">
    <source>
        <dbReference type="SMART" id="SM01193"/>
    </source>
</evidence>
<evidence type="ECO:0000256" key="9">
    <source>
        <dbReference type="HAMAP-Rule" id="MF_00318"/>
    </source>
</evidence>
<comment type="cofactor">
    <cofactor evidence="9">
        <name>Mg(2+)</name>
        <dbReference type="ChEBI" id="CHEBI:18420"/>
    </cofactor>
    <text evidence="9">Binds a second Mg(2+) ion via substrate during catalysis.</text>
</comment>
<keyword evidence="9 12" id="KW-0479">Metal-binding</keyword>
<dbReference type="AlphaFoldDB" id="A0A1F4VCL5"/>
<dbReference type="InterPro" id="IPR036849">
    <property type="entry name" value="Enolase-like_C_sf"/>
</dbReference>
<dbReference type="Proteomes" id="UP000176504">
    <property type="component" value="Unassembled WGS sequence"/>
</dbReference>
<dbReference type="SFLD" id="SFLDF00002">
    <property type="entry name" value="enolase"/>
    <property type="match status" value="1"/>
</dbReference>
<dbReference type="InterPro" id="IPR000941">
    <property type="entry name" value="Enolase"/>
</dbReference>
<evidence type="ECO:0000256" key="1">
    <source>
        <dbReference type="ARBA" id="ARBA00005031"/>
    </source>
</evidence>
<feature type="active site" description="Proton donor" evidence="9 10">
    <location>
        <position position="197"/>
    </location>
</feature>
<evidence type="ECO:0000256" key="10">
    <source>
        <dbReference type="PIRSR" id="PIRSR001400-1"/>
    </source>
</evidence>
<comment type="similarity">
    <text evidence="2 9">Belongs to the enolase family.</text>
</comment>
<feature type="binding site" evidence="11">
    <location>
        <begin position="356"/>
        <end position="359"/>
    </location>
    <ligand>
        <name>substrate</name>
    </ligand>
</feature>
<dbReference type="UniPathway" id="UPA00109">
    <property type="reaction ID" value="UER00187"/>
</dbReference>
<feature type="binding site" evidence="9">
    <location>
        <position position="359"/>
    </location>
    <ligand>
        <name>(2R)-2-phosphoglycerate</name>
        <dbReference type="ChEBI" id="CHEBI:58289"/>
    </ligand>
</feature>
<dbReference type="PANTHER" id="PTHR11902:SF1">
    <property type="entry name" value="ENOLASE"/>
    <property type="match status" value="1"/>
</dbReference>
<keyword evidence="6 9" id="KW-0460">Magnesium</keyword>
<dbReference type="InterPro" id="IPR020810">
    <property type="entry name" value="Enolase_C"/>
</dbReference>
<dbReference type="Pfam" id="PF00113">
    <property type="entry name" value="Enolase_C"/>
    <property type="match status" value="1"/>
</dbReference>
<evidence type="ECO:0000256" key="3">
    <source>
        <dbReference type="ARBA" id="ARBA00012058"/>
    </source>
</evidence>
<evidence type="ECO:0000256" key="5">
    <source>
        <dbReference type="ARBA" id="ARBA00022525"/>
    </source>
</evidence>
<evidence type="ECO:0000256" key="7">
    <source>
        <dbReference type="ARBA" id="ARBA00023152"/>
    </source>
</evidence>
<dbReference type="PRINTS" id="PR00148">
    <property type="entry name" value="ENOLASE"/>
</dbReference>
<dbReference type="SFLD" id="SFLDG00178">
    <property type="entry name" value="enolase"/>
    <property type="match status" value="1"/>
</dbReference>
<comment type="pathway">
    <text evidence="1 9">Carbohydrate degradation; glycolysis; pyruvate from D-glyceraldehyde 3-phosphate: step 4/5.</text>
</comment>
<dbReference type="Gene3D" id="3.30.390.10">
    <property type="entry name" value="Enolase-like, N-terminal domain"/>
    <property type="match status" value="1"/>
</dbReference>
<proteinExistence type="inferred from homology"/>
<evidence type="ECO:0000313" key="16">
    <source>
        <dbReference type="Proteomes" id="UP000176504"/>
    </source>
</evidence>
<gene>
    <name evidence="9" type="primary">eno</name>
    <name evidence="15" type="ORF">A3A78_03110</name>
</gene>
<comment type="cofactor">
    <cofactor evidence="12">
        <name>Mg(2+)</name>
        <dbReference type="ChEBI" id="CHEBI:18420"/>
    </cofactor>
    <text evidence="12">Mg(2+) is required for catalysis and for stabilizing the dimer.</text>
</comment>
<feature type="binding site" evidence="11">
    <location>
        <position position="277"/>
    </location>
    <ligand>
        <name>substrate</name>
    </ligand>
</feature>
<evidence type="ECO:0000256" key="4">
    <source>
        <dbReference type="ARBA" id="ARBA00017068"/>
    </source>
</evidence>
<evidence type="ECO:0000256" key="12">
    <source>
        <dbReference type="PIRSR" id="PIRSR001400-3"/>
    </source>
</evidence>
<feature type="binding site" evidence="11">
    <location>
        <position position="304"/>
    </location>
    <ligand>
        <name>substrate</name>
    </ligand>
</feature>
<feature type="binding site" evidence="9">
    <location>
        <position position="381"/>
    </location>
    <ligand>
        <name>(2R)-2-phosphoglycerate</name>
        <dbReference type="ChEBI" id="CHEBI:58289"/>
    </ligand>
</feature>
<comment type="caution">
    <text evidence="15">The sequence shown here is derived from an EMBL/GenBank/DDBJ whole genome shotgun (WGS) entry which is preliminary data.</text>
</comment>
<evidence type="ECO:0000256" key="8">
    <source>
        <dbReference type="ARBA" id="ARBA00023239"/>
    </source>
</evidence>
<dbReference type="GO" id="GO:0004634">
    <property type="term" value="F:phosphopyruvate hydratase activity"/>
    <property type="evidence" value="ECO:0007669"/>
    <property type="project" value="UniProtKB-UniRule"/>
</dbReference>
<organism evidence="15 16">
    <name type="scientific">candidate division WWE3 bacterium RIFCSPLOWO2_01_FULL_41_18</name>
    <dbReference type="NCBI Taxonomy" id="1802625"/>
    <lineage>
        <taxon>Bacteria</taxon>
        <taxon>Katanobacteria</taxon>
    </lineage>
</organism>
<evidence type="ECO:0000256" key="2">
    <source>
        <dbReference type="ARBA" id="ARBA00009604"/>
    </source>
</evidence>
<feature type="binding site" evidence="9 12">
    <location>
        <position position="234"/>
    </location>
    <ligand>
        <name>Mg(2+)</name>
        <dbReference type="ChEBI" id="CHEBI:18420"/>
    </ligand>
</feature>
<dbReference type="InterPro" id="IPR020809">
    <property type="entry name" value="Enolase_CS"/>
</dbReference>
<evidence type="ECO:0000256" key="6">
    <source>
        <dbReference type="ARBA" id="ARBA00022842"/>
    </source>
</evidence>
<comment type="function">
    <text evidence="9">Catalyzes the reversible conversion of 2-phosphoglycerate (2-PG) into phosphoenolpyruvate (PEP). It is essential for the degradation of carbohydrates via glycolysis.</text>
</comment>
<dbReference type="HAMAP" id="MF_00318">
    <property type="entry name" value="Enolase"/>
    <property type="match status" value="1"/>
</dbReference>
<evidence type="ECO:0000256" key="11">
    <source>
        <dbReference type="PIRSR" id="PIRSR001400-2"/>
    </source>
</evidence>
<evidence type="ECO:0000259" key="13">
    <source>
        <dbReference type="SMART" id="SM01192"/>
    </source>
</evidence>
<protein>
    <recommendedName>
        <fullName evidence="4 9">Enolase</fullName>
        <ecNumber evidence="3 9">4.2.1.11</ecNumber>
    </recommendedName>
    <alternativeName>
        <fullName evidence="9">2-phospho-D-glycerate hydro-lyase</fullName>
    </alternativeName>
    <alternativeName>
        <fullName evidence="9">2-phosphoglycerate dehydratase</fullName>
    </alternativeName>
</protein>
<dbReference type="EC" id="4.2.1.11" evidence="3 9"/>
<dbReference type="GO" id="GO:0000287">
    <property type="term" value="F:magnesium ion binding"/>
    <property type="evidence" value="ECO:0007669"/>
    <property type="project" value="UniProtKB-UniRule"/>
</dbReference>
<keyword evidence="7 9" id="KW-0324">Glycolysis</keyword>
<feature type="binding site" evidence="9 12">
    <location>
        <position position="277"/>
    </location>
    <ligand>
        <name>Mg(2+)</name>
        <dbReference type="ChEBI" id="CHEBI:18420"/>
    </ligand>
</feature>
<comment type="subcellular location">
    <subcellularLocation>
        <location evidence="9">Cytoplasm</location>
    </subcellularLocation>
    <subcellularLocation>
        <location evidence="9">Secreted</location>
    </subcellularLocation>
    <subcellularLocation>
        <location evidence="9">Cell surface</location>
    </subcellularLocation>
    <text evidence="9">Fractions of enolase are present in both the cytoplasm and on the cell surface.</text>
</comment>
<dbReference type="GO" id="GO:0006096">
    <property type="term" value="P:glycolytic process"/>
    <property type="evidence" value="ECO:0007669"/>
    <property type="project" value="UniProtKB-UniRule"/>
</dbReference>
<feature type="binding site" evidence="9">
    <location>
        <position position="155"/>
    </location>
    <ligand>
        <name>(2R)-2-phosphoglycerate</name>
        <dbReference type="ChEBI" id="CHEBI:58289"/>
    </ligand>
</feature>
<keyword evidence="5 9" id="KW-0964">Secreted</keyword>
<comment type="catalytic activity">
    <reaction evidence="9">
        <text>(2R)-2-phosphoglycerate = phosphoenolpyruvate + H2O</text>
        <dbReference type="Rhea" id="RHEA:10164"/>
        <dbReference type="ChEBI" id="CHEBI:15377"/>
        <dbReference type="ChEBI" id="CHEBI:58289"/>
        <dbReference type="ChEBI" id="CHEBI:58702"/>
        <dbReference type="EC" id="4.2.1.11"/>
    </reaction>
</comment>
<reference evidence="15 16" key="1">
    <citation type="journal article" date="2016" name="Nat. Commun.">
        <title>Thousands of microbial genomes shed light on interconnected biogeochemical processes in an aquifer system.</title>
        <authorList>
            <person name="Anantharaman K."/>
            <person name="Brown C.T."/>
            <person name="Hug L.A."/>
            <person name="Sharon I."/>
            <person name="Castelle C.J."/>
            <person name="Probst A.J."/>
            <person name="Thomas B.C."/>
            <person name="Singh A."/>
            <person name="Wilkins M.J."/>
            <person name="Karaoz U."/>
            <person name="Brodie E.L."/>
            <person name="Williams K.H."/>
            <person name="Hubbard S.S."/>
            <person name="Banfield J.F."/>
        </authorList>
    </citation>
    <scope>NUCLEOTIDE SEQUENCE [LARGE SCALE GENOMIC DNA]</scope>
</reference>
<feature type="domain" description="Enolase N-terminal" evidence="14">
    <location>
        <begin position="4"/>
        <end position="123"/>
    </location>
</feature>
<dbReference type="SFLD" id="SFLDS00001">
    <property type="entry name" value="Enolase"/>
    <property type="match status" value="1"/>
</dbReference>
<dbReference type="Gene3D" id="3.20.20.120">
    <property type="entry name" value="Enolase-like C-terminal domain"/>
    <property type="match status" value="1"/>
</dbReference>
<feature type="binding site" evidence="9">
    <location>
        <position position="329"/>
    </location>
    <ligand>
        <name>(2R)-2-phosphoglycerate</name>
        <dbReference type="ChEBI" id="CHEBI:58289"/>
    </ligand>
</feature>
<dbReference type="Pfam" id="PF03952">
    <property type="entry name" value="Enolase_N"/>
    <property type="match status" value="1"/>
</dbReference>
<dbReference type="GO" id="GO:0005576">
    <property type="term" value="C:extracellular region"/>
    <property type="evidence" value="ECO:0007669"/>
    <property type="project" value="UniProtKB-SubCell"/>
</dbReference>
<dbReference type="PANTHER" id="PTHR11902">
    <property type="entry name" value="ENOLASE"/>
    <property type="match status" value="1"/>
</dbReference>
<feature type="binding site" evidence="11">
    <location>
        <position position="156"/>
    </location>
    <ligand>
        <name>substrate</name>
    </ligand>
</feature>
<keyword evidence="15" id="KW-0670">Pyruvate</keyword>
<dbReference type="SUPFAM" id="SSF51604">
    <property type="entry name" value="Enolase C-terminal domain-like"/>
    <property type="match status" value="1"/>
</dbReference>
<feature type="binding site" evidence="9 12">
    <location>
        <position position="304"/>
    </location>
    <ligand>
        <name>Mg(2+)</name>
        <dbReference type="ChEBI" id="CHEBI:18420"/>
    </ligand>
</feature>
<dbReference type="GO" id="GO:0009986">
    <property type="term" value="C:cell surface"/>
    <property type="evidence" value="ECO:0007669"/>
    <property type="project" value="UniProtKB-SubCell"/>
</dbReference>
<dbReference type="PROSITE" id="PS00164">
    <property type="entry name" value="ENOLASE"/>
    <property type="match status" value="1"/>
</dbReference>
<accession>A0A1F4VCL5</accession>
<dbReference type="EMBL" id="MEVI01000003">
    <property type="protein sequence ID" value="OGC54945.1"/>
    <property type="molecule type" value="Genomic_DNA"/>
</dbReference>
<feature type="binding site" evidence="9">
    <location>
        <position position="358"/>
    </location>
    <ligand>
        <name>(2R)-2-phosphoglycerate</name>
        <dbReference type="ChEBI" id="CHEBI:58289"/>
    </ligand>
</feature>